<dbReference type="GO" id="GO:0008410">
    <property type="term" value="F:CoA-transferase activity"/>
    <property type="evidence" value="ECO:0007669"/>
    <property type="project" value="InterPro"/>
</dbReference>
<sequence>AGFFTAGVPRFLLRALIAKGVKNLTLACGCGPLLGVPEELEQLVKNKQIKKVIDSYGLYRSASKGMQDPFEQAVRAREIELEVYPMGTLAEKYRAAGAGIPATYLSTGSGSVVEQSIVTNIPENRKKKETRIFGGERYILEYALKPDFAFIHAHTGDSEGNLRYRKTARNFNPVMAAAGKITIAEVENLVEPGGIPPDDVHTPGIRVQRVVKVPRLTFAVTID</sequence>
<comment type="caution">
    <text evidence="2">The sequence shown here is derived from an EMBL/GenBank/DDBJ whole genome shotgun (WGS) entry which is preliminary data.</text>
</comment>
<dbReference type="SMART" id="SM00882">
    <property type="entry name" value="CoA_trans"/>
    <property type="match status" value="1"/>
</dbReference>
<gene>
    <name evidence="2" type="ORF">S06H3_22211</name>
</gene>
<proteinExistence type="predicted"/>
<dbReference type="AlphaFoldDB" id="X1KZQ6"/>
<evidence type="ECO:0000256" key="1">
    <source>
        <dbReference type="ARBA" id="ARBA00022679"/>
    </source>
</evidence>
<evidence type="ECO:0000313" key="2">
    <source>
        <dbReference type="EMBL" id="GAI12537.1"/>
    </source>
</evidence>
<dbReference type="Pfam" id="PF01144">
    <property type="entry name" value="CoA_trans"/>
    <property type="match status" value="1"/>
</dbReference>
<dbReference type="InterPro" id="IPR004165">
    <property type="entry name" value="CoA_trans_fam_I"/>
</dbReference>
<dbReference type="PANTHER" id="PTHR13707:SF60">
    <property type="entry name" value="ACETATE COA-TRANSFERASE SUBUNIT ALPHA"/>
    <property type="match status" value="1"/>
</dbReference>
<dbReference type="Gene3D" id="3.40.1080.10">
    <property type="entry name" value="Glutaconate Coenzyme A-transferase"/>
    <property type="match status" value="1"/>
</dbReference>
<keyword evidence="1" id="KW-0808">Transferase</keyword>
<organism evidence="2">
    <name type="scientific">marine sediment metagenome</name>
    <dbReference type="NCBI Taxonomy" id="412755"/>
    <lineage>
        <taxon>unclassified sequences</taxon>
        <taxon>metagenomes</taxon>
        <taxon>ecological metagenomes</taxon>
    </lineage>
</organism>
<dbReference type="PANTHER" id="PTHR13707">
    <property type="entry name" value="KETOACID-COENZYME A TRANSFERASE"/>
    <property type="match status" value="1"/>
</dbReference>
<accession>X1KZQ6</accession>
<dbReference type="NCBIfam" id="TIGR02429">
    <property type="entry name" value="pcaI_scoA_fam"/>
    <property type="match status" value="1"/>
</dbReference>
<dbReference type="EMBL" id="BARV01011819">
    <property type="protein sequence ID" value="GAI12537.1"/>
    <property type="molecule type" value="Genomic_DNA"/>
</dbReference>
<protein>
    <recommendedName>
        <fullName evidence="3">Succinyl-CoA--3-ketoacid-CoA transferase</fullName>
    </recommendedName>
</protein>
<evidence type="ECO:0008006" key="3">
    <source>
        <dbReference type="Google" id="ProtNLM"/>
    </source>
</evidence>
<reference evidence="2" key="1">
    <citation type="journal article" date="2014" name="Front. Microbiol.">
        <title>High frequency of phylogenetically diverse reductive dehalogenase-homologous genes in deep subseafloor sedimentary metagenomes.</title>
        <authorList>
            <person name="Kawai M."/>
            <person name="Futagami T."/>
            <person name="Toyoda A."/>
            <person name="Takaki Y."/>
            <person name="Nishi S."/>
            <person name="Hori S."/>
            <person name="Arai W."/>
            <person name="Tsubouchi T."/>
            <person name="Morono Y."/>
            <person name="Uchiyama I."/>
            <person name="Ito T."/>
            <person name="Fujiyama A."/>
            <person name="Inagaki F."/>
            <person name="Takami H."/>
        </authorList>
    </citation>
    <scope>NUCLEOTIDE SEQUENCE</scope>
    <source>
        <strain evidence="2">Expedition CK06-06</strain>
    </source>
</reference>
<dbReference type="InterPro" id="IPR012792">
    <property type="entry name" value="3-oxoacid_CoA-transf_A"/>
</dbReference>
<dbReference type="SUPFAM" id="SSF100950">
    <property type="entry name" value="NagB/RpiA/CoA transferase-like"/>
    <property type="match status" value="1"/>
</dbReference>
<name>X1KZQ6_9ZZZZ</name>
<dbReference type="InterPro" id="IPR037171">
    <property type="entry name" value="NagB/RpiA_transferase-like"/>
</dbReference>
<feature type="non-terminal residue" evidence="2">
    <location>
        <position position="1"/>
    </location>
</feature>